<feature type="domain" description="Glycosyl transferase family 25" evidence="2">
    <location>
        <begin position="31"/>
        <end position="129"/>
    </location>
</feature>
<proteinExistence type="predicted"/>
<dbReference type="CDD" id="cd06532">
    <property type="entry name" value="Glyco_transf_25"/>
    <property type="match status" value="1"/>
</dbReference>
<comment type="caution">
    <text evidence="3">The sequence shown here is derived from an EMBL/GenBank/DDBJ whole genome shotgun (WGS) entry which is preliminary data.</text>
</comment>
<evidence type="ECO:0000256" key="1">
    <source>
        <dbReference type="SAM" id="MobiDB-lite"/>
    </source>
</evidence>
<dbReference type="AlphaFoldDB" id="A0A2S6N9D9"/>
<dbReference type="EMBL" id="NHSJ01000063">
    <property type="protein sequence ID" value="PPQ31207.1"/>
    <property type="molecule type" value="Genomic_DNA"/>
</dbReference>
<keyword evidence="4" id="KW-1185">Reference proteome</keyword>
<dbReference type="Proteomes" id="UP000239089">
    <property type="component" value="Unassembled WGS sequence"/>
</dbReference>
<evidence type="ECO:0000259" key="2">
    <source>
        <dbReference type="Pfam" id="PF01755"/>
    </source>
</evidence>
<dbReference type="InterPro" id="IPR002654">
    <property type="entry name" value="Glyco_trans_25"/>
</dbReference>
<feature type="region of interest" description="Disordered" evidence="1">
    <location>
        <begin position="1"/>
        <end position="20"/>
    </location>
</feature>
<accession>A0A2S6N9D9</accession>
<name>A0A2S6N9D9_9HYPH</name>
<evidence type="ECO:0000313" key="3">
    <source>
        <dbReference type="EMBL" id="PPQ31207.1"/>
    </source>
</evidence>
<gene>
    <name evidence="3" type="ORF">CCR94_10060</name>
</gene>
<sequence>MSSFARPPVTNIQPTATTEKNQRGAFLSDCKAFILHLERARPRRAQVEKLCAALPMPAEILQAVDGSSLSEAEVSRIYARHIHAPRFYFGLNRAEIGAFLSHRAAWRRIVDEGLDYAVVFEDDAGVDPAQFARTCAFAKASRAQWDYVLAPAMNRGLLRTRSAGQRVALHHPSAPPLRALAQFVSNAAARRLLAATEQFDRPIDTFLQMSWVTGVELLTFQPSGVHDASGALGGSTIQRPSKSTREKIWRELSRPLYRAQVRLYYALAPRPSD</sequence>
<organism evidence="3 4">
    <name type="scientific">Rhodoblastus sphagnicola</name>
    <dbReference type="NCBI Taxonomy" id="333368"/>
    <lineage>
        <taxon>Bacteria</taxon>
        <taxon>Pseudomonadati</taxon>
        <taxon>Pseudomonadota</taxon>
        <taxon>Alphaproteobacteria</taxon>
        <taxon>Hyphomicrobiales</taxon>
        <taxon>Rhodoblastaceae</taxon>
        <taxon>Rhodoblastus</taxon>
    </lineage>
</organism>
<protein>
    <recommendedName>
        <fullName evidence="2">Glycosyl transferase family 25 domain-containing protein</fullName>
    </recommendedName>
</protein>
<reference evidence="3 4" key="1">
    <citation type="journal article" date="2018" name="Arch. Microbiol.">
        <title>New insights into the metabolic potential of the phototrophic purple bacterium Rhodopila globiformis DSM 161(T) from its draft genome sequence and evidence for a vanadium-dependent nitrogenase.</title>
        <authorList>
            <person name="Imhoff J.F."/>
            <person name="Rahn T."/>
            <person name="Kunzel S."/>
            <person name="Neulinger S.C."/>
        </authorList>
    </citation>
    <scope>NUCLEOTIDE SEQUENCE [LARGE SCALE GENOMIC DNA]</scope>
    <source>
        <strain evidence="3 4">DSM 16996</strain>
    </source>
</reference>
<evidence type="ECO:0000313" key="4">
    <source>
        <dbReference type="Proteomes" id="UP000239089"/>
    </source>
</evidence>
<feature type="compositionally biased region" description="Polar residues" evidence="1">
    <location>
        <begin position="10"/>
        <end position="19"/>
    </location>
</feature>
<dbReference type="Pfam" id="PF01755">
    <property type="entry name" value="Glyco_transf_25"/>
    <property type="match status" value="1"/>
</dbReference>